<evidence type="ECO:0000313" key="1">
    <source>
        <dbReference type="EMBL" id="JAD69390.1"/>
    </source>
</evidence>
<sequence>MKPSTQDGAYLMEVPSQGIVQPIHSGTLLGLQQQHDQQ</sequence>
<reference evidence="1" key="2">
    <citation type="journal article" date="2015" name="Data Brief">
        <title>Shoot transcriptome of the giant reed, Arundo donax.</title>
        <authorList>
            <person name="Barrero R.A."/>
            <person name="Guerrero F.D."/>
            <person name="Moolhuijzen P."/>
            <person name="Goolsby J.A."/>
            <person name="Tidwell J."/>
            <person name="Bellgard S.E."/>
            <person name="Bellgard M.I."/>
        </authorList>
    </citation>
    <scope>NUCLEOTIDE SEQUENCE</scope>
    <source>
        <tissue evidence="1">Shoot tissue taken approximately 20 cm above the soil surface</tissue>
    </source>
</reference>
<protein>
    <submittedName>
        <fullName evidence="1">Uncharacterized protein</fullName>
    </submittedName>
</protein>
<name>A0A0A9C7K0_ARUDO</name>
<accession>A0A0A9C7K0</accession>
<reference evidence="1" key="1">
    <citation type="submission" date="2014-09" db="EMBL/GenBank/DDBJ databases">
        <authorList>
            <person name="Magalhaes I.L.F."/>
            <person name="Oliveira U."/>
            <person name="Santos F.R."/>
            <person name="Vidigal T.H.D.A."/>
            <person name="Brescovit A.D."/>
            <person name="Santos A.J."/>
        </authorList>
    </citation>
    <scope>NUCLEOTIDE SEQUENCE</scope>
    <source>
        <tissue evidence="1">Shoot tissue taken approximately 20 cm above the soil surface</tissue>
    </source>
</reference>
<dbReference type="EMBL" id="GBRH01228505">
    <property type="protein sequence ID" value="JAD69390.1"/>
    <property type="molecule type" value="Transcribed_RNA"/>
</dbReference>
<proteinExistence type="predicted"/>
<dbReference type="AlphaFoldDB" id="A0A0A9C7K0"/>
<organism evidence="1">
    <name type="scientific">Arundo donax</name>
    <name type="common">Giant reed</name>
    <name type="synonym">Donax arundinaceus</name>
    <dbReference type="NCBI Taxonomy" id="35708"/>
    <lineage>
        <taxon>Eukaryota</taxon>
        <taxon>Viridiplantae</taxon>
        <taxon>Streptophyta</taxon>
        <taxon>Embryophyta</taxon>
        <taxon>Tracheophyta</taxon>
        <taxon>Spermatophyta</taxon>
        <taxon>Magnoliopsida</taxon>
        <taxon>Liliopsida</taxon>
        <taxon>Poales</taxon>
        <taxon>Poaceae</taxon>
        <taxon>PACMAD clade</taxon>
        <taxon>Arundinoideae</taxon>
        <taxon>Arundineae</taxon>
        <taxon>Arundo</taxon>
    </lineage>
</organism>